<comment type="caution">
    <text evidence="5">The sequence shown here is derived from an EMBL/GenBank/DDBJ whole genome shotgun (WGS) entry which is preliminary data.</text>
</comment>
<dbReference type="PROSITE" id="PS51084">
    <property type="entry name" value="HIT_2"/>
    <property type="match status" value="1"/>
</dbReference>
<evidence type="ECO:0000313" key="5">
    <source>
        <dbReference type="EMBL" id="RJP69741.1"/>
    </source>
</evidence>
<proteinExistence type="predicted"/>
<dbReference type="Gene3D" id="3.30.428.10">
    <property type="entry name" value="HIT-like"/>
    <property type="match status" value="1"/>
</dbReference>
<dbReference type="InterPro" id="IPR011146">
    <property type="entry name" value="HIT-like"/>
</dbReference>
<dbReference type="Proteomes" id="UP000285961">
    <property type="component" value="Unassembled WGS sequence"/>
</dbReference>
<organism evidence="5 6">
    <name type="scientific">Candidatus Abyssobacteria bacterium SURF_17</name>
    <dbReference type="NCBI Taxonomy" id="2093361"/>
    <lineage>
        <taxon>Bacteria</taxon>
        <taxon>Pseudomonadati</taxon>
        <taxon>Candidatus Hydrogenedentota</taxon>
        <taxon>Candidatus Abyssobacteria</taxon>
    </lineage>
</organism>
<dbReference type="InterPro" id="IPR036265">
    <property type="entry name" value="HIT-like_sf"/>
</dbReference>
<evidence type="ECO:0000259" key="4">
    <source>
        <dbReference type="PROSITE" id="PS51084"/>
    </source>
</evidence>
<sequence>MSECIFCKIATGELKSDKIYEDDEFVGFRDIQPEAPVHIIVIPKKHVATMNDVPESETKLFGGLLKACQKAAGKLKVAENGYRVVINCNKDGGQFILHLHAHLLGGREMGWPPG</sequence>
<dbReference type="SUPFAM" id="SSF54197">
    <property type="entry name" value="HIT-like"/>
    <property type="match status" value="1"/>
</dbReference>
<dbReference type="Pfam" id="PF01230">
    <property type="entry name" value="HIT"/>
    <property type="match status" value="1"/>
</dbReference>
<dbReference type="InterPro" id="IPR001310">
    <property type="entry name" value="Histidine_triad_HIT"/>
</dbReference>
<accession>A0A419EXY8</accession>
<protein>
    <submittedName>
        <fullName evidence="5">Histidine triad nucleotide-binding protein</fullName>
    </submittedName>
</protein>
<dbReference type="PRINTS" id="PR00332">
    <property type="entry name" value="HISTRIAD"/>
</dbReference>
<evidence type="ECO:0000256" key="1">
    <source>
        <dbReference type="PIRSR" id="PIRSR601310-1"/>
    </source>
</evidence>
<dbReference type="AlphaFoldDB" id="A0A419EXY8"/>
<feature type="short sequence motif" description="Histidine triad motif" evidence="2 3">
    <location>
        <begin position="98"/>
        <end position="102"/>
    </location>
</feature>
<gene>
    <name evidence="5" type="ORF">C4532_10380</name>
</gene>
<dbReference type="EMBL" id="QZKI01000078">
    <property type="protein sequence ID" value="RJP69741.1"/>
    <property type="molecule type" value="Genomic_DNA"/>
</dbReference>
<feature type="domain" description="HIT" evidence="4">
    <location>
        <begin position="5"/>
        <end position="114"/>
    </location>
</feature>
<reference evidence="5 6" key="1">
    <citation type="journal article" date="2017" name="ISME J.">
        <title>Energy and carbon metabolisms in a deep terrestrial subsurface fluid microbial community.</title>
        <authorList>
            <person name="Momper L."/>
            <person name="Jungbluth S.P."/>
            <person name="Lee M.D."/>
            <person name="Amend J.P."/>
        </authorList>
    </citation>
    <scope>NUCLEOTIDE SEQUENCE [LARGE SCALE GENOMIC DNA]</scope>
    <source>
        <strain evidence="5">SURF_17</strain>
    </source>
</reference>
<evidence type="ECO:0000313" key="6">
    <source>
        <dbReference type="Proteomes" id="UP000285961"/>
    </source>
</evidence>
<dbReference type="GO" id="GO:0003824">
    <property type="term" value="F:catalytic activity"/>
    <property type="evidence" value="ECO:0007669"/>
    <property type="project" value="InterPro"/>
</dbReference>
<name>A0A419EXY8_9BACT</name>
<evidence type="ECO:0000256" key="2">
    <source>
        <dbReference type="PIRSR" id="PIRSR601310-3"/>
    </source>
</evidence>
<dbReference type="CDD" id="cd01276">
    <property type="entry name" value="PKCI_related"/>
    <property type="match status" value="1"/>
</dbReference>
<evidence type="ECO:0000256" key="3">
    <source>
        <dbReference type="PROSITE-ProRule" id="PRU00464"/>
    </source>
</evidence>
<feature type="active site" description="Tele-AMP-histidine intermediate" evidence="1">
    <location>
        <position position="100"/>
    </location>
</feature>
<dbReference type="PANTHER" id="PTHR23089">
    <property type="entry name" value="HISTIDINE TRIAD HIT PROTEIN"/>
    <property type="match status" value="1"/>
</dbReference>